<dbReference type="EMBL" id="FPIA01000114">
    <property type="protein sequence ID" value="SFV89053.1"/>
    <property type="molecule type" value="Genomic_DNA"/>
</dbReference>
<sequence length="96" mass="10922">MKHGEIVNNFEFAKHINVENKQEVKAYLQDFFDKDGIEGFIDALGYIAKKQGMTKVANKAGVNRQNLYRALRKNARPDFITINKVVNAVGCKLHIN</sequence>
<dbReference type="PANTHER" id="PTHR40275:SF1">
    <property type="entry name" value="SSL7038 PROTEIN"/>
    <property type="match status" value="1"/>
</dbReference>
<dbReference type="AlphaFoldDB" id="A0A1W1E519"/>
<gene>
    <name evidence="1" type="ORF">MNB_SUP05-SYMBIONT-7-433</name>
</gene>
<reference evidence="1" key="1">
    <citation type="submission" date="2016-10" db="EMBL/GenBank/DDBJ databases">
        <authorList>
            <person name="de Groot N.N."/>
        </authorList>
    </citation>
    <scope>NUCLEOTIDE SEQUENCE</scope>
</reference>
<evidence type="ECO:0000313" key="1">
    <source>
        <dbReference type="EMBL" id="SFV89053.1"/>
    </source>
</evidence>
<name>A0A1W1E519_9ZZZZ</name>
<dbReference type="GO" id="GO:0003677">
    <property type="term" value="F:DNA binding"/>
    <property type="evidence" value="ECO:0007669"/>
    <property type="project" value="InterPro"/>
</dbReference>
<dbReference type="SUPFAM" id="SSF47413">
    <property type="entry name" value="lambda repressor-like DNA-binding domains"/>
    <property type="match status" value="1"/>
</dbReference>
<dbReference type="NCBIfam" id="TIGR02684">
    <property type="entry name" value="dnstrm_HI1420"/>
    <property type="match status" value="1"/>
</dbReference>
<dbReference type="Pfam" id="PF21716">
    <property type="entry name" value="dnstrm_HI1420"/>
    <property type="match status" value="1"/>
</dbReference>
<proteinExistence type="predicted"/>
<organism evidence="1">
    <name type="scientific">hydrothermal vent metagenome</name>
    <dbReference type="NCBI Taxonomy" id="652676"/>
    <lineage>
        <taxon>unclassified sequences</taxon>
        <taxon>metagenomes</taxon>
        <taxon>ecological metagenomes</taxon>
    </lineage>
</organism>
<protein>
    <submittedName>
        <fullName evidence="1">Addiction module antidote protein</fullName>
    </submittedName>
</protein>
<accession>A0A1W1E519</accession>
<dbReference type="InterPro" id="IPR010982">
    <property type="entry name" value="Lambda_DNA-bd_dom_sf"/>
</dbReference>
<dbReference type="PANTHER" id="PTHR40275">
    <property type="entry name" value="SSL7038 PROTEIN"/>
    <property type="match status" value="1"/>
</dbReference>
<dbReference type="InterPro" id="IPR014057">
    <property type="entry name" value="HI1420"/>
</dbReference>